<reference evidence="1 2" key="1">
    <citation type="submission" date="2016-11" db="EMBL/GenBank/DDBJ databases">
        <authorList>
            <person name="Jaros S."/>
            <person name="Januszkiewicz K."/>
            <person name="Wedrychowicz H."/>
        </authorList>
    </citation>
    <scope>NUCLEOTIDE SEQUENCE [LARGE SCALE GENOMIC DNA]</scope>
    <source>
        <strain evidence="1 2">BPI-34</strain>
    </source>
</reference>
<dbReference type="RefSeq" id="WP_073043688.1">
    <property type="nucleotide sequence ID" value="NZ_FRCJ01000002.1"/>
</dbReference>
<organism evidence="1 2">
    <name type="scientific">Xylanibacter ruminicola</name>
    <name type="common">Prevotella ruminicola</name>
    <dbReference type="NCBI Taxonomy" id="839"/>
    <lineage>
        <taxon>Bacteria</taxon>
        <taxon>Pseudomonadati</taxon>
        <taxon>Bacteroidota</taxon>
        <taxon>Bacteroidia</taxon>
        <taxon>Bacteroidales</taxon>
        <taxon>Prevotellaceae</taxon>
        <taxon>Xylanibacter</taxon>
    </lineage>
</organism>
<name>A0A1M7FPF3_XYLRU</name>
<dbReference type="EMBL" id="FRCJ01000002">
    <property type="protein sequence ID" value="SHM05934.1"/>
    <property type="molecule type" value="Genomic_DNA"/>
</dbReference>
<dbReference type="Proteomes" id="UP000184280">
    <property type="component" value="Unassembled WGS sequence"/>
</dbReference>
<protein>
    <submittedName>
        <fullName evidence="1">Uncharacterized protein</fullName>
    </submittedName>
</protein>
<dbReference type="AlphaFoldDB" id="A0A1M7FPF3"/>
<evidence type="ECO:0000313" key="2">
    <source>
        <dbReference type="Proteomes" id="UP000184280"/>
    </source>
</evidence>
<gene>
    <name evidence="1" type="ORF">SAMN04488494_1224</name>
</gene>
<sequence length="76" mass="9310">MTQEERWTTRYNEVRSFIETNHRNPSKYAPEEKLLVHFLKRGRKLMNAGELKEPRLGMFMELMELSEKYKRTNQYV</sequence>
<evidence type="ECO:0000313" key="1">
    <source>
        <dbReference type="EMBL" id="SHM05934.1"/>
    </source>
</evidence>
<proteinExistence type="predicted"/>
<accession>A0A1M7FPF3</accession>
<dbReference type="OrthoDB" id="1073088at2"/>